<dbReference type="RefSeq" id="XP_009021273.1">
    <property type="nucleotide sequence ID" value="XM_009023025.1"/>
</dbReference>
<dbReference type="InParanoid" id="T1F9F5"/>
<dbReference type="EMBL" id="KB096900">
    <property type="protein sequence ID" value="ESO00636.1"/>
    <property type="molecule type" value="Genomic_DNA"/>
</dbReference>
<evidence type="ECO:0008006" key="4">
    <source>
        <dbReference type="Google" id="ProtNLM"/>
    </source>
</evidence>
<dbReference type="EnsemblMetazoa" id="HelroT175614">
    <property type="protein sequence ID" value="HelroP175614"/>
    <property type="gene ID" value="HelroG175614"/>
</dbReference>
<dbReference type="GeneID" id="20205454"/>
<dbReference type="InterPro" id="IPR013320">
    <property type="entry name" value="ConA-like_dom_sf"/>
</dbReference>
<evidence type="ECO:0000313" key="3">
    <source>
        <dbReference type="Proteomes" id="UP000015101"/>
    </source>
</evidence>
<reference evidence="3" key="1">
    <citation type="submission" date="2012-12" db="EMBL/GenBank/DDBJ databases">
        <authorList>
            <person name="Hellsten U."/>
            <person name="Grimwood J."/>
            <person name="Chapman J.A."/>
            <person name="Shapiro H."/>
            <person name="Aerts A."/>
            <person name="Otillar R.P."/>
            <person name="Terry A.Y."/>
            <person name="Boore J.L."/>
            <person name="Simakov O."/>
            <person name="Marletaz F."/>
            <person name="Cho S.-J."/>
            <person name="Edsinger-Gonzales E."/>
            <person name="Havlak P."/>
            <person name="Kuo D.-H."/>
            <person name="Larsson T."/>
            <person name="Lv J."/>
            <person name="Arendt D."/>
            <person name="Savage R."/>
            <person name="Osoegawa K."/>
            <person name="de Jong P."/>
            <person name="Lindberg D.R."/>
            <person name="Seaver E.C."/>
            <person name="Weisblat D.A."/>
            <person name="Putnam N.H."/>
            <person name="Grigoriev I.V."/>
            <person name="Rokhsar D.S."/>
        </authorList>
    </citation>
    <scope>NUCLEOTIDE SEQUENCE</scope>
</reference>
<protein>
    <recommendedName>
        <fullName evidence="4">Laminin G domain-containing protein</fullName>
    </recommendedName>
</protein>
<dbReference type="STRING" id="6412.T1F9F5"/>
<dbReference type="HOGENOM" id="CLU_1654030_0_0_1"/>
<dbReference type="KEGG" id="hro:HELRODRAFT_175614"/>
<dbReference type="EMBL" id="AMQM01005375">
    <property type="status" value="NOT_ANNOTATED_CDS"/>
    <property type="molecule type" value="Genomic_DNA"/>
</dbReference>
<sequence length="160" mass="18427">MVKQKKLNTASLISFESQSGHVLFEIESSAISKELRVHYRHDDVDTTLTSQQDISDSRWHSIIASVSRDSHLTLYVDCKVSLSKQLHSMDLYKKFNSIKKLSKSSSSSSSLLRNVWIGQRNADSMFFKRLTRSLHFKRISWHFDTCFIVLILSRGSTILD</sequence>
<dbReference type="Proteomes" id="UP000015101">
    <property type="component" value="Unassembled WGS sequence"/>
</dbReference>
<dbReference type="SUPFAM" id="SSF49899">
    <property type="entry name" value="Concanavalin A-like lectins/glucanases"/>
    <property type="match status" value="1"/>
</dbReference>
<dbReference type="OrthoDB" id="6516201at2759"/>
<evidence type="ECO:0000313" key="1">
    <source>
        <dbReference type="EMBL" id="ESO00636.1"/>
    </source>
</evidence>
<evidence type="ECO:0000313" key="2">
    <source>
        <dbReference type="EnsemblMetazoa" id="HelroP175614"/>
    </source>
</evidence>
<dbReference type="AlphaFoldDB" id="T1F9F5"/>
<reference evidence="2" key="3">
    <citation type="submission" date="2015-06" db="UniProtKB">
        <authorList>
            <consortium name="EnsemblMetazoa"/>
        </authorList>
    </citation>
    <scope>IDENTIFICATION</scope>
</reference>
<dbReference type="Gene3D" id="2.60.120.200">
    <property type="match status" value="1"/>
</dbReference>
<dbReference type="CTD" id="20205454"/>
<accession>T1F9F5</accession>
<keyword evidence="3" id="KW-1185">Reference proteome</keyword>
<proteinExistence type="predicted"/>
<gene>
    <name evidence="2" type="primary">20205454</name>
    <name evidence="1" type="ORF">HELRODRAFT_175614</name>
</gene>
<organism evidence="2 3">
    <name type="scientific">Helobdella robusta</name>
    <name type="common">Californian leech</name>
    <dbReference type="NCBI Taxonomy" id="6412"/>
    <lineage>
        <taxon>Eukaryota</taxon>
        <taxon>Metazoa</taxon>
        <taxon>Spiralia</taxon>
        <taxon>Lophotrochozoa</taxon>
        <taxon>Annelida</taxon>
        <taxon>Clitellata</taxon>
        <taxon>Hirudinea</taxon>
        <taxon>Rhynchobdellida</taxon>
        <taxon>Glossiphoniidae</taxon>
        <taxon>Helobdella</taxon>
    </lineage>
</organism>
<name>T1F9F5_HELRO</name>
<reference evidence="1 3" key="2">
    <citation type="journal article" date="2013" name="Nature">
        <title>Insights into bilaterian evolution from three spiralian genomes.</title>
        <authorList>
            <person name="Simakov O."/>
            <person name="Marletaz F."/>
            <person name="Cho S.J."/>
            <person name="Edsinger-Gonzales E."/>
            <person name="Havlak P."/>
            <person name="Hellsten U."/>
            <person name="Kuo D.H."/>
            <person name="Larsson T."/>
            <person name="Lv J."/>
            <person name="Arendt D."/>
            <person name="Savage R."/>
            <person name="Osoegawa K."/>
            <person name="de Jong P."/>
            <person name="Grimwood J."/>
            <person name="Chapman J.A."/>
            <person name="Shapiro H."/>
            <person name="Aerts A."/>
            <person name="Otillar R.P."/>
            <person name="Terry A.Y."/>
            <person name="Boore J.L."/>
            <person name="Grigoriev I.V."/>
            <person name="Lindberg D.R."/>
            <person name="Seaver E.C."/>
            <person name="Weisblat D.A."/>
            <person name="Putnam N.H."/>
            <person name="Rokhsar D.S."/>
        </authorList>
    </citation>
    <scope>NUCLEOTIDE SEQUENCE</scope>
</reference>